<evidence type="ECO:0000313" key="3">
    <source>
        <dbReference type="Proteomes" id="UP000008720"/>
    </source>
</evidence>
<dbReference type="OrthoDB" id="725871at2"/>
<protein>
    <submittedName>
        <fullName evidence="2">Uncharacterized protein</fullName>
    </submittedName>
</protein>
<dbReference type="PROSITE" id="PS51257">
    <property type="entry name" value="PROKAR_LIPOPROTEIN"/>
    <property type="match status" value="1"/>
</dbReference>
<keyword evidence="1" id="KW-0732">Signal</keyword>
<keyword evidence="3" id="KW-1185">Reference proteome</keyword>
<gene>
    <name evidence="2" type="ordered locus">Ftrac_2880</name>
</gene>
<dbReference type="eggNOG" id="ENOG502ZC90">
    <property type="taxonomic scope" value="Bacteria"/>
</dbReference>
<dbReference type="AlphaFoldDB" id="E4TSE0"/>
<dbReference type="SUPFAM" id="SSF48452">
    <property type="entry name" value="TPR-like"/>
    <property type="match status" value="1"/>
</dbReference>
<feature type="signal peptide" evidence="1">
    <location>
        <begin position="1"/>
        <end position="20"/>
    </location>
</feature>
<name>E4TSE0_MARTH</name>
<dbReference type="STRING" id="643867.Ftrac_2880"/>
<evidence type="ECO:0000313" key="2">
    <source>
        <dbReference type="EMBL" id="ADR22857.1"/>
    </source>
</evidence>
<accession>E4TSE0</accession>
<organism evidence="2 3">
    <name type="scientific">Marivirga tractuosa (strain ATCC 23168 / DSM 4126 / NBRC 15989 / NCIMB 1408 / VKM B-1430 / H-43)</name>
    <name type="common">Microscilla tractuosa</name>
    <name type="synonym">Flexibacter tractuosus</name>
    <dbReference type="NCBI Taxonomy" id="643867"/>
    <lineage>
        <taxon>Bacteria</taxon>
        <taxon>Pseudomonadati</taxon>
        <taxon>Bacteroidota</taxon>
        <taxon>Cytophagia</taxon>
        <taxon>Cytophagales</taxon>
        <taxon>Marivirgaceae</taxon>
        <taxon>Marivirga</taxon>
    </lineage>
</organism>
<dbReference type="EMBL" id="CP002349">
    <property type="protein sequence ID" value="ADR22857.1"/>
    <property type="molecule type" value="Genomic_DNA"/>
</dbReference>
<proteinExistence type="predicted"/>
<dbReference type="InterPro" id="IPR011990">
    <property type="entry name" value="TPR-like_helical_dom_sf"/>
</dbReference>
<feature type="chain" id="PRO_5003190074" evidence="1">
    <location>
        <begin position="21"/>
        <end position="485"/>
    </location>
</feature>
<dbReference type="KEGG" id="mtt:Ftrac_2880"/>
<evidence type="ECO:0000256" key="1">
    <source>
        <dbReference type="SAM" id="SignalP"/>
    </source>
</evidence>
<dbReference type="Proteomes" id="UP000008720">
    <property type="component" value="Chromosome"/>
</dbReference>
<dbReference type="Gene3D" id="1.25.40.390">
    <property type="match status" value="1"/>
</dbReference>
<sequence length="485" mass="52632">MKLYKILTILFISVFAYSCADLEIENPNEPNSSDVLASPTDLAGLPAGGFADWHLGKSQVNPGPALACNADVLTASWGNFGIRNFSWQPPLPIDNGLTSNDAPTIEEAWSRFNSAISVGTDVENALLNAEGAIIVEGVDVTERLRSVAYWLQGAGAAHISMLYDQGFIVNAETDLATLNAEALVDYKALADYAATRLEEAAAVADANEFTVPSTYINGVTLSSADFAKLARTIAAQALVLNARTPEEVAQTDWARVRQLTSQGIDYDLAPIGDGNLWFDDNKLIGGGSLANGVVANTWCRVDMKLLNLIDPSYPTEYPSDASNPGQISSNDARVSSDFLYRAEVFQPIDRGVYRFSNYVHNRYAPDFSAWTGREMPALLQAENDLMHAEALIRTGGDKNLAATLINRTRVGRGDLTPLTGGESDAVLLNAVKYEKMIELLNTWGGRELAEARRWAGWMREGAFRQLPIPASELVLLDIPIYTFGG</sequence>
<dbReference type="HOGENOM" id="CLU_036286_0_0_10"/>
<dbReference type="RefSeq" id="WP_013455000.1">
    <property type="nucleotide sequence ID" value="NC_014759.1"/>
</dbReference>
<reference evidence="2 3" key="1">
    <citation type="journal article" date="2011" name="Stand. Genomic Sci.">
        <title>Complete genome sequence of Marivirga tractuosa type strain (H-43).</title>
        <authorList>
            <person name="Pagani I."/>
            <person name="Chertkov O."/>
            <person name="Lapidus A."/>
            <person name="Lucas S."/>
            <person name="Del Rio T.G."/>
            <person name="Tice H."/>
            <person name="Copeland A."/>
            <person name="Cheng J.F."/>
            <person name="Nolan M."/>
            <person name="Saunders E."/>
            <person name="Pitluck S."/>
            <person name="Held B."/>
            <person name="Goodwin L."/>
            <person name="Liolios K."/>
            <person name="Ovchinikova G."/>
            <person name="Ivanova N."/>
            <person name="Mavromatis K."/>
            <person name="Pati A."/>
            <person name="Chen A."/>
            <person name="Palaniappan K."/>
            <person name="Land M."/>
            <person name="Hauser L."/>
            <person name="Jeffries C.D."/>
            <person name="Detter J.C."/>
            <person name="Han C."/>
            <person name="Tapia R."/>
            <person name="Ngatchou-Djao O.D."/>
            <person name="Rohde M."/>
            <person name="Goker M."/>
            <person name="Spring S."/>
            <person name="Sikorski J."/>
            <person name="Woyke T."/>
            <person name="Bristow J."/>
            <person name="Eisen J.A."/>
            <person name="Markowitz V."/>
            <person name="Hugenholtz P."/>
            <person name="Klenk H.P."/>
            <person name="Kyrpides N.C."/>
        </authorList>
    </citation>
    <scope>NUCLEOTIDE SEQUENCE [LARGE SCALE GENOMIC DNA]</scope>
    <source>
        <strain evidence="3">ATCC 23168 / DSM 4126 / NBRC 15989 / NCIMB 1408 / VKM B-1430 / H-43</strain>
    </source>
</reference>